<organism evidence="1 2">
    <name type="scientific">Helianthus annuus</name>
    <name type="common">Common sunflower</name>
    <dbReference type="NCBI Taxonomy" id="4232"/>
    <lineage>
        <taxon>Eukaryota</taxon>
        <taxon>Viridiplantae</taxon>
        <taxon>Streptophyta</taxon>
        <taxon>Embryophyta</taxon>
        <taxon>Tracheophyta</taxon>
        <taxon>Spermatophyta</taxon>
        <taxon>Magnoliopsida</taxon>
        <taxon>eudicotyledons</taxon>
        <taxon>Gunneridae</taxon>
        <taxon>Pentapetalae</taxon>
        <taxon>asterids</taxon>
        <taxon>campanulids</taxon>
        <taxon>Asterales</taxon>
        <taxon>Asteraceae</taxon>
        <taxon>Asteroideae</taxon>
        <taxon>Heliantheae alliance</taxon>
        <taxon>Heliantheae</taxon>
        <taxon>Helianthus</taxon>
    </lineage>
</organism>
<dbReference type="Gramene" id="mRNA:HanXRQr2_Chr17g0784501">
    <property type="protein sequence ID" value="mRNA:HanXRQr2_Chr17g0784501"/>
    <property type="gene ID" value="HanXRQr2_Chr17g0784501"/>
</dbReference>
<keyword evidence="2" id="KW-1185">Reference proteome</keyword>
<dbReference type="Proteomes" id="UP000215914">
    <property type="component" value="Unassembled WGS sequence"/>
</dbReference>
<evidence type="ECO:0000313" key="1">
    <source>
        <dbReference type="EMBL" id="KAF5753834.1"/>
    </source>
</evidence>
<protein>
    <submittedName>
        <fullName evidence="1">Uncharacterized protein</fullName>
    </submittedName>
</protein>
<reference evidence="1" key="2">
    <citation type="submission" date="2020-06" db="EMBL/GenBank/DDBJ databases">
        <title>Helianthus annuus Genome sequencing and assembly Release 2.</title>
        <authorList>
            <person name="Gouzy J."/>
            <person name="Langlade N."/>
            <person name="Munos S."/>
        </authorList>
    </citation>
    <scope>NUCLEOTIDE SEQUENCE</scope>
    <source>
        <tissue evidence="1">Leaves</tissue>
    </source>
</reference>
<accession>A0A9K3GTI1</accession>
<dbReference type="EMBL" id="MNCJ02000332">
    <property type="protein sequence ID" value="KAF5753834.1"/>
    <property type="molecule type" value="Genomic_DNA"/>
</dbReference>
<name>A0A9K3GTI1_HELAN</name>
<gene>
    <name evidence="1" type="ORF">HanXRQr2_Chr17g0784501</name>
</gene>
<proteinExistence type="predicted"/>
<evidence type="ECO:0000313" key="2">
    <source>
        <dbReference type="Proteomes" id="UP000215914"/>
    </source>
</evidence>
<reference evidence="1" key="1">
    <citation type="journal article" date="2017" name="Nature">
        <title>The sunflower genome provides insights into oil metabolism, flowering and Asterid evolution.</title>
        <authorList>
            <person name="Badouin H."/>
            <person name="Gouzy J."/>
            <person name="Grassa C.J."/>
            <person name="Murat F."/>
            <person name="Staton S.E."/>
            <person name="Cottret L."/>
            <person name="Lelandais-Briere C."/>
            <person name="Owens G.L."/>
            <person name="Carrere S."/>
            <person name="Mayjonade B."/>
            <person name="Legrand L."/>
            <person name="Gill N."/>
            <person name="Kane N.C."/>
            <person name="Bowers J.E."/>
            <person name="Hubner S."/>
            <person name="Bellec A."/>
            <person name="Berard A."/>
            <person name="Berges H."/>
            <person name="Blanchet N."/>
            <person name="Boniface M.C."/>
            <person name="Brunel D."/>
            <person name="Catrice O."/>
            <person name="Chaidir N."/>
            <person name="Claudel C."/>
            <person name="Donnadieu C."/>
            <person name="Faraut T."/>
            <person name="Fievet G."/>
            <person name="Helmstetter N."/>
            <person name="King M."/>
            <person name="Knapp S.J."/>
            <person name="Lai Z."/>
            <person name="Le Paslier M.C."/>
            <person name="Lippi Y."/>
            <person name="Lorenzon L."/>
            <person name="Mandel J.R."/>
            <person name="Marage G."/>
            <person name="Marchand G."/>
            <person name="Marquand E."/>
            <person name="Bret-Mestries E."/>
            <person name="Morien E."/>
            <person name="Nambeesan S."/>
            <person name="Nguyen T."/>
            <person name="Pegot-Espagnet P."/>
            <person name="Pouilly N."/>
            <person name="Raftis F."/>
            <person name="Sallet E."/>
            <person name="Schiex T."/>
            <person name="Thomas J."/>
            <person name="Vandecasteele C."/>
            <person name="Vares D."/>
            <person name="Vear F."/>
            <person name="Vautrin S."/>
            <person name="Crespi M."/>
            <person name="Mangin B."/>
            <person name="Burke J.M."/>
            <person name="Salse J."/>
            <person name="Munos S."/>
            <person name="Vincourt P."/>
            <person name="Rieseberg L.H."/>
            <person name="Langlade N.B."/>
        </authorList>
    </citation>
    <scope>NUCLEOTIDE SEQUENCE</scope>
    <source>
        <tissue evidence="1">Leaves</tissue>
    </source>
</reference>
<comment type="caution">
    <text evidence="1">The sequence shown here is derived from an EMBL/GenBank/DDBJ whole genome shotgun (WGS) entry which is preliminary data.</text>
</comment>
<sequence>MNGCLRPSTWLAMMGVCHGRFGWIDKEGRLDLRVKVKICLLGCSRDQRCPNGDKKV</sequence>
<dbReference type="AlphaFoldDB" id="A0A9K3GTI1"/>